<dbReference type="KEGG" id="aten:116289946"/>
<feature type="transmembrane region" description="Helical" evidence="7">
    <location>
        <begin position="660"/>
        <end position="681"/>
    </location>
</feature>
<feature type="domain" description="SMB" evidence="9">
    <location>
        <begin position="40"/>
        <end position="87"/>
    </location>
</feature>
<evidence type="ECO:0000256" key="2">
    <source>
        <dbReference type="ARBA" id="ARBA00022692"/>
    </source>
</evidence>
<sequence length="718" mass="80466">MSSLIITDFCARRTNSTLCERYLEVRTTLNLSRILKDKEKSRSCFRMCSGFSRQGDSAFHYNCFCDELCGHYQDCCVDYHLWCKSSSEAVHTNFTCRFVHGEKRTGFLMIDTCPSTFKSKILKQKCEEESDELLTILPVTDAAVKTTLYKNVFCAFCNEARNLKYWKVEIPKNFVKNGGNQTLEEILAQTKKWKFINPDNYSKYLSYCKPQHPGCKNGTSLAHLLRMNKSELETICNSYSFPLEVCHRSISNGKIHRNLHCMLCDGIRIRYNDTMSCHDTEGGLISQTIAFDFVAHDSAGNPQDKETTRTIRYRCDAMSAYNPFTNKCHSLNGESTMNNRTNVSGQVIKKVQTTLLNSTCMEVSGNSSQNISVLSNGSLLINGKIREDIKLEVIDNSSYICWNNYTESYTSRGHPEKGPHKTVLGIITAVCFALSTTCLLYLLVTYTIFPELRTTPGKTVMSLSCALMLYMACHLPLTSTSYPVLCVGNAIVLHYAVLSVFAWLSVLAFDISKRFGGKAIERVAARADRSQSTARKRCDSLFFKYCAYSWGMPLAIISACIVLDVTDTFSFGYGQGLYCYISSHGIMAAVVAPVTAILLFNFTALVRTVYGINKLKKDTSIASQSSSQSSSGILYLKLTCLFGLSWILNIIFAFTQNIFVAYLAVILNSCQGIFMCLGFCFNERVLSFYKAKLGIVPKPTHSQASSKRSNTDSTSTRL</sequence>
<evidence type="ECO:0000259" key="8">
    <source>
        <dbReference type="PROSITE" id="PS50261"/>
    </source>
</evidence>
<comment type="subcellular location">
    <subcellularLocation>
        <location evidence="1">Membrane</location>
        <topology evidence="1">Multi-pass membrane protein</topology>
    </subcellularLocation>
</comment>
<feature type="transmembrane region" description="Helical" evidence="7">
    <location>
        <begin position="633"/>
        <end position="654"/>
    </location>
</feature>
<dbReference type="AlphaFoldDB" id="A0A6P8H8I5"/>
<name>A0A6P8H8I5_ACTTE</name>
<dbReference type="Gene3D" id="1.20.1070.10">
    <property type="entry name" value="Rhodopsin 7-helix transmembrane proteins"/>
    <property type="match status" value="1"/>
</dbReference>
<evidence type="ECO:0000256" key="7">
    <source>
        <dbReference type="SAM" id="Phobius"/>
    </source>
</evidence>
<evidence type="ECO:0000256" key="1">
    <source>
        <dbReference type="ARBA" id="ARBA00004141"/>
    </source>
</evidence>
<dbReference type="PANTHER" id="PTHR45902:SF1">
    <property type="entry name" value="LATROPHILIN RECEPTOR-LIKE PROTEIN A"/>
    <property type="match status" value="1"/>
</dbReference>
<dbReference type="RefSeq" id="XP_031552759.1">
    <property type="nucleotide sequence ID" value="XM_031696899.1"/>
</dbReference>
<evidence type="ECO:0000256" key="5">
    <source>
        <dbReference type="ARBA" id="ARBA00023157"/>
    </source>
</evidence>
<dbReference type="GO" id="GO:0016020">
    <property type="term" value="C:membrane"/>
    <property type="evidence" value="ECO:0007669"/>
    <property type="project" value="UniProtKB-SubCell"/>
</dbReference>
<dbReference type="Proteomes" id="UP000515163">
    <property type="component" value="Unplaced"/>
</dbReference>
<gene>
    <name evidence="11" type="primary">LOC116289946</name>
</gene>
<dbReference type="SUPFAM" id="SSF90188">
    <property type="entry name" value="Somatomedin B domain"/>
    <property type="match status" value="1"/>
</dbReference>
<feature type="transmembrane region" description="Helical" evidence="7">
    <location>
        <begin position="423"/>
        <end position="448"/>
    </location>
</feature>
<dbReference type="Pfam" id="PF00002">
    <property type="entry name" value="7tm_2"/>
    <property type="match status" value="1"/>
</dbReference>
<dbReference type="Gene3D" id="4.10.410.20">
    <property type="match status" value="1"/>
</dbReference>
<keyword evidence="2 7" id="KW-0812">Transmembrane</keyword>
<evidence type="ECO:0000256" key="6">
    <source>
        <dbReference type="SAM" id="MobiDB-lite"/>
    </source>
</evidence>
<dbReference type="InterPro" id="IPR053231">
    <property type="entry name" value="GPCR_LN-TM7"/>
</dbReference>
<dbReference type="GO" id="GO:0007166">
    <property type="term" value="P:cell surface receptor signaling pathway"/>
    <property type="evidence" value="ECO:0007669"/>
    <property type="project" value="InterPro"/>
</dbReference>
<protein>
    <submittedName>
        <fullName evidence="11">Uncharacterized protein LOC116289946 isoform X1</fullName>
    </submittedName>
</protein>
<evidence type="ECO:0000256" key="3">
    <source>
        <dbReference type="ARBA" id="ARBA00022989"/>
    </source>
</evidence>
<feature type="transmembrane region" description="Helical" evidence="7">
    <location>
        <begin position="460"/>
        <end position="479"/>
    </location>
</feature>
<accession>A0A6P8H8I5</accession>
<feature type="domain" description="G-protein coupled receptors family 2 profile 2" evidence="8">
    <location>
        <begin position="424"/>
        <end position="683"/>
    </location>
</feature>
<dbReference type="InParanoid" id="A0A6P8H8I5"/>
<keyword evidence="3 7" id="KW-1133">Transmembrane helix</keyword>
<keyword evidence="4 7" id="KW-0472">Membrane</keyword>
<organism evidence="10 11">
    <name type="scientific">Actinia tenebrosa</name>
    <name type="common">Australian red waratah sea anemone</name>
    <dbReference type="NCBI Taxonomy" id="6105"/>
    <lineage>
        <taxon>Eukaryota</taxon>
        <taxon>Metazoa</taxon>
        <taxon>Cnidaria</taxon>
        <taxon>Anthozoa</taxon>
        <taxon>Hexacorallia</taxon>
        <taxon>Actiniaria</taxon>
        <taxon>Actiniidae</taxon>
        <taxon>Actinia</taxon>
    </lineage>
</organism>
<dbReference type="InterPro" id="IPR001212">
    <property type="entry name" value="Somatomedin_B_dom"/>
</dbReference>
<proteinExistence type="predicted"/>
<dbReference type="OrthoDB" id="5978087at2759"/>
<evidence type="ECO:0000256" key="4">
    <source>
        <dbReference type="ARBA" id="ARBA00023136"/>
    </source>
</evidence>
<keyword evidence="5" id="KW-1015">Disulfide bond</keyword>
<feature type="compositionally biased region" description="Polar residues" evidence="6">
    <location>
        <begin position="700"/>
        <end position="718"/>
    </location>
</feature>
<reference evidence="11" key="1">
    <citation type="submission" date="2025-08" db="UniProtKB">
        <authorList>
            <consortium name="RefSeq"/>
        </authorList>
    </citation>
    <scope>IDENTIFICATION</scope>
    <source>
        <tissue evidence="11">Tentacle</tissue>
    </source>
</reference>
<dbReference type="InterPro" id="IPR036024">
    <property type="entry name" value="Somatomedin_B-like_dom_sf"/>
</dbReference>
<evidence type="ECO:0000313" key="11">
    <source>
        <dbReference type="RefSeq" id="XP_031552759.1"/>
    </source>
</evidence>
<evidence type="ECO:0000259" key="9">
    <source>
        <dbReference type="PROSITE" id="PS50958"/>
    </source>
</evidence>
<dbReference type="InterPro" id="IPR017981">
    <property type="entry name" value="GPCR_2-like_7TM"/>
</dbReference>
<feature type="transmembrane region" description="Helical" evidence="7">
    <location>
        <begin position="545"/>
        <end position="566"/>
    </location>
</feature>
<dbReference type="GO" id="GO:0004930">
    <property type="term" value="F:G protein-coupled receptor activity"/>
    <property type="evidence" value="ECO:0007669"/>
    <property type="project" value="InterPro"/>
</dbReference>
<feature type="transmembrane region" description="Helical" evidence="7">
    <location>
        <begin position="586"/>
        <end position="612"/>
    </location>
</feature>
<dbReference type="PANTHER" id="PTHR45902">
    <property type="entry name" value="LATROPHILIN RECEPTOR-LIKE PROTEIN A"/>
    <property type="match status" value="1"/>
</dbReference>
<dbReference type="PROSITE" id="PS50958">
    <property type="entry name" value="SMB_2"/>
    <property type="match status" value="1"/>
</dbReference>
<dbReference type="PROSITE" id="PS50261">
    <property type="entry name" value="G_PROTEIN_RECEP_F2_4"/>
    <property type="match status" value="1"/>
</dbReference>
<dbReference type="PROSITE" id="PS00524">
    <property type="entry name" value="SMB_1"/>
    <property type="match status" value="1"/>
</dbReference>
<dbReference type="GeneID" id="116289946"/>
<feature type="region of interest" description="Disordered" evidence="6">
    <location>
        <begin position="699"/>
        <end position="718"/>
    </location>
</feature>
<feature type="transmembrane region" description="Helical" evidence="7">
    <location>
        <begin position="491"/>
        <end position="509"/>
    </location>
</feature>
<dbReference type="InterPro" id="IPR000832">
    <property type="entry name" value="GPCR_2_secretin-like"/>
</dbReference>
<dbReference type="CDD" id="cd15039">
    <property type="entry name" value="7tmB3_Methuselah-like"/>
    <property type="match status" value="1"/>
</dbReference>
<evidence type="ECO:0000313" key="10">
    <source>
        <dbReference type="Proteomes" id="UP000515163"/>
    </source>
</evidence>
<keyword evidence="10" id="KW-1185">Reference proteome</keyword>